<gene>
    <name evidence="1" type="ORF">OSB04_010469</name>
</gene>
<name>A0AA38T7M3_9ASTR</name>
<dbReference type="EMBL" id="JARYMX010000003">
    <property type="protein sequence ID" value="KAJ9555855.1"/>
    <property type="molecule type" value="Genomic_DNA"/>
</dbReference>
<evidence type="ECO:0000313" key="1">
    <source>
        <dbReference type="EMBL" id="KAJ9555855.1"/>
    </source>
</evidence>
<dbReference type="Proteomes" id="UP001172457">
    <property type="component" value="Chromosome 3"/>
</dbReference>
<sequence>MSKFDDKSEGVTTSELFETSMYKIFDFPMFGVMTRELEEISNPSRLGSSHTFSLIIPLKSNNSSNENFWIPSETDPVNWLSRALNLRNVIPLHLQQSSSSALHIKMFCAASCAYTYLVM</sequence>
<reference evidence="1" key="1">
    <citation type="submission" date="2023-03" db="EMBL/GenBank/DDBJ databases">
        <title>Chromosome-scale reference genome and RAD-based genetic map of yellow starthistle (Centaurea solstitialis) reveal putative structural variation and QTLs associated with invader traits.</title>
        <authorList>
            <person name="Reatini B."/>
            <person name="Cang F.A."/>
            <person name="Jiang Q."/>
            <person name="Mckibben M.T.W."/>
            <person name="Barker M.S."/>
            <person name="Rieseberg L.H."/>
            <person name="Dlugosch K.M."/>
        </authorList>
    </citation>
    <scope>NUCLEOTIDE SEQUENCE</scope>
    <source>
        <strain evidence="1">CAN-66</strain>
        <tissue evidence="1">Leaf</tissue>
    </source>
</reference>
<dbReference type="AlphaFoldDB" id="A0AA38T7M3"/>
<comment type="caution">
    <text evidence="1">The sequence shown here is derived from an EMBL/GenBank/DDBJ whole genome shotgun (WGS) entry which is preliminary data.</text>
</comment>
<protein>
    <submittedName>
        <fullName evidence="1">Uncharacterized protein</fullName>
    </submittedName>
</protein>
<evidence type="ECO:0000313" key="2">
    <source>
        <dbReference type="Proteomes" id="UP001172457"/>
    </source>
</evidence>
<accession>A0AA38T7M3</accession>
<proteinExistence type="predicted"/>
<keyword evidence="2" id="KW-1185">Reference proteome</keyword>
<organism evidence="1 2">
    <name type="scientific">Centaurea solstitialis</name>
    <name type="common">yellow star-thistle</name>
    <dbReference type="NCBI Taxonomy" id="347529"/>
    <lineage>
        <taxon>Eukaryota</taxon>
        <taxon>Viridiplantae</taxon>
        <taxon>Streptophyta</taxon>
        <taxon>Embryophyta</taxon>
        <taxon>Tracheophyta</taxon>
        <taxon>Spermatophyta</taxon>
        <taxon>Magnoliopsida</taxon>
        <taxon>eudicotyledons</taxon>
        <taxon>Gunneridae</taxon>
        <taxon>Pentapetalae</taxon>
        <taxon>asterids</taxon>
        <taxon>campanulids</taxon>
        <taxon>Asterales</taxon>
        <taxon>Asteraceae</taxon>
        <taxon>Carduoideae</taxon>
        <taxon>Cardueae</taxon>
        <taxon>Centaureinae</taxon>
        <taxon>Centaurea</taxon>
    </lineage>
</organism>